<name>A0ACB7XGR5_9ERIC</name>
<accession>A0ACB7XGR5</accession>
<sequence>MGYSEVVAVLGVGALAAWGLTKLVSSSSSSALEENNYGRQDCWRFPDYEKLKMNTDGSMTNSEAGFGGRAGFGVVIRGDLGGMLIGFYGRVRDCSSSSEAELWGIYKGLQIIQENNWREVEIETDLRSTVELINGGNHAKSAIKEIVEECKVMMLRTGCTLKLISDKANKVADDMANRGRDQDEDFVLHSVPPDPKMGSLLVADYESAKSADPKKWSLVFADYERAKPVWAAQLFHRF</sequence>
<dbReference type="Proteomes" id="UP000828048">
    <property type="component" value="Chromosome 10"/>
</dbReference>
<keyword evidence="2" id="KW-1185">Reference proteome</keyword>
<evidence type="ECO:0000313" key="1">
    <source>
        <dbReference type="EMBL" id="KAH7839921.1"/>
    </source>
</evidence>
<dbReference type="EMBL" id="CM037160">
    <property type="protein sequence ID" value="KAH7839921.1"/>
    <property type="molecule type" value="Genomic_DNA"/>
</dbReference>
<comment type="caution">
    <text evidence="1">The sequence shown here is derived from an EMBL/GenBank/DDBJ whole genome shotgun (WGS) entry which is preliminary data.</text>
</comment>
<proteinExistence type="predicted"/>
<protein>
    <submittedName>
        <fullName evidence="1">Uncharacterized protein</fullName>
    </submittedName>
</protein>
<organism evidence="1 2">
    <name type="scientific">Vaccinium darrowii</name>
    <dbReference type="NCBI Taxonomy" id="229202"/>
    <lineage>
        <taxon>Eukaryota</taxon>
        <taxon>Viridiplantae</taxon>
        <taxon>Streptophyta</taxon>
        <taxon>Embryophyta</taxon>
        <taxon>Tracheophyta</taxon>
        <taxon>Spermatophyta</taxon>
        <taxon>Magnoliopsida</taxon>
        <taxon>eudicotyledons</taxon>
        <taxon>Gunneridae</taxon>
        <taxon>Pentapetalae</taxon>
        <taxon>asterids</taxon>
        <taxon>Ericales</taxon>
        <taxon>Ericaceae</taxon>
        <taxon>Vaccinioideae</taxon>
        <taxon>Vaccinieae</taxon>
        <taxon>Vaccinium</taxon>
    </lineage>
</organism>
<gene>
    <name evidence="1" type="ORF">Vadar_010353</name>
</gene>
<reference evidence="1 2" key="1">
    <citation type="journal article" date="2021" name="Hortic Res">
        <title>High-quality reference genome and annotation aids understanding of berry development for evergreen blueberry (Vaccinium darrowii).</title>
        <authorList>
            <person name="Yu J."/>
            <person name="Hulse-Kemp A.M."/>
            <person name="Babiker E."/>
            <person name="Staton M."/>
        </authorList>
    </citation>
    <scope>NUCLEOTIDE SEQUENCE [LARGE SCALE GENOMIC DNA]</scope>
    <source>
        <strain evidence="2">cv. NJ 8807/NJ 8810</strain>
        <tissue evidence="1">Young leaf</tissue>
    </source>
</reference>
<evidence type="ECO:0000313" key="2">
    <source>
        <dbReference type="Proteomes" id="UP000828048"/>
    </source>
</evidence>